<accession>A0AAP0B6V7</accession>
<sequence>MSALAHPQDMRSDTAIQLQLIFAQCVQNTHALTPSMTTPGATTSTNLTWGAGELIEVG</sequence>
<evidence type="ECO:0000313" key="1">
    <source>
        <dbReference type="EMBL" id="KAK8930989.1"/>
    </source>
</evidence>
<reference evidence="1 2" key="1">
    <citation type="journal article" date="2022" name="Nat. Plants">
        <title>Genomes of leafy and leafless Platanthera orchids illuminate the evolution of mycoheterotrophy.</title>
        <authorList>
            <person name="Li M.H."/>
            <person name="Liu K.W."/>
            <person name="Li Z."/>
            <person name="Lu H.C."/>
            <person name="Ye Q.L."/>
            <person name="Zhang D."/>
            <person name="Wang J.Y."/>
            <person name="Li Y.F."/>
            <person name="Zhong Z.M."/>
            <person name="Liu X."/>
            <person name="Yu X."/>
            <person name="Liu D.K."/>
            <person name="Tu X.D."/>
            <person name="Liu B."/>
            <person name="Hao Y."/>
            <person name="Liao X.Y."/>
            <person name="Jiang Y.T."/>
            <person name="Sun W.H."/>
            <person name="Chen J."/>
            <person name="Chen Y.Q."/>
            <person name="Ai Y."/>
            <person name="Zhai J.W."/>
            <person name="Wu S.S."/>
            <person name="Zhou Z."/>
            <person name="Hsiao Y.Y."/>
            <person name="Wu W.L."/>
            <person name="Chen Y.Y."/>
            <person name="Lin Y.F."/>
            <person name="Hsu J.L."/>
            <person name="Li C.Y."/>
            <person name="Wang Z.W."/>
            <person name="Zhao X."/>
            <person name="Zhong W.Y."/>
            <person name="Ma X.K."/>
            <person name="Ma L."/>
            <person name="Huang J."/>
            <person name="Chen G.Z."/>
            <person name="Huang M.Z."/>
            <person name="Huang L."/>
            <person name="Peng D.H."/>
            <person name="Luo Y.B."/>
            <person name="Zou S.Q."/>
            <person name="Chen S.P."/>
            <person name="Lan S."/>
            <person name="Tsai W.C."/>
            <person name="Van de Peer Y."/>
            <person name="Liu Z.J."/>
        </authorList>
    </citation>
    <scope>NUCLEOTIDE SEQUENCE [LARGE SCALE GENOMIC DNA]</scope>
    <source>
        <strain evidence="1">Lor287</strain>
    </source>
</reference>
<keyword evidence="2" id="KW-1185">Reference proteome</keyword>
<gene>
    <name evidence="1" type="primary">psaA</name>
    <name evidence="1" type="ORF">KSP39_PZI016661</name>
</gene>
<dbReference type="EMBL" id="JBBWWQ010000014">
    <property type="protein sequence ID" value="KAK8930989.1"/>
    <property type="molecule type" value="Genomic_DNA"/>
</dbReference>
<protein>
    <submittedName>
        <fullName evidence="1">Photosystem I P700 chlorophyll a apoprotein A1</fullName>
    </submittedName>
</protein>
<name>A0AAP0B6V7_9ASPA</name>
<proteinExistence type="predicted"/>
<dbReference type="SUPFAM" id="SSF81558">
    <property type="entry name" value="Photosystem I subunits PsaA/PsaB"/>
    <property type="match status" value="1"/>
</dbReference>
<evidence type="ECO:0000313" key="2">
    <source>
        <dbReference type="Proteomes" id="UP001418222"/>
    </source>
</evidence>
<organism evidence="1 2">
    <name type="scientific">Platanthera zijinensis</name>
    <dbReference type="NCBI Taxonomy" id="2320716"/>
    <lineage>
        <taxon>Eukaryota</taxon>
        <taxon>Viridiplantae</taxon>
        <taxon>Streptophyta</taxon>
        <taxon>Embryophyta</taxon>
        <taxon>Tracheophyta</taxon>
        <taxon>Spermatophyta</taxon>
        <taxon>Magnoliopsida</taxon>
        <taxon>Liliopsida</taxon>
        <taxon>Asparagales</taxon>
        <taxon>Orchidaceae</taxon>
        <taxon>Orchidoideae</taxon>
        <taxon>Orchideae</taxon>
        <taxon>Orchidinae</taxon>
        <taxon>Platanthera</taxon>
    </lineage>
</organism>
<dbReference type="AlphaFoldDB" id="A0AAP0B6V7"/>
<comment type="caution">
    <text evidence="1">The sequence shown here is derived from an EMBL/GenBank/DDBJ whole genome shotgun (WGS) entry which is preliminary data.</text>
</comment>
<dbReference type="Proteomes" id="UP001418222">
    <property type="component" value="Unassembled WGS sequence"/>
</dbReference>
<dbReference type="Gene3D" id="1.20.1130.10">
    <property type="entry name" value="Photosystem I PsaA/PsaB"/>
    <property type="match status" value="1"/>
</dbReference>
<dbReference type="InterPro" id="IPR036408">
    <property type="entry name" value="PSI_PsaA/B_sf"/>
</dbReference>